<dbReference type="InterPro" id="IPR029047">
    <property type="entry name" value="HSP70_peptide-bd_sf"/>
</dbReference>
<proteinExistence type="predicted"/>
<accession>A0A2M7INT6</accession>
<evidence type="ECO:0000256" key="1">
    <source>
        <dbReference type="ARBA" id="ARBA00022741"/>
    </source>
</evidence>
<dbReference type="EMBL" id="PFHR01000117">
    <property type="protein sequence ID" value="PIW96960.1"/>
    <property type="molecule type" value="Genomic_DNA"/>
</dbReference>
<keyword evidence="1" id="KW-0547">Nucleotide-binding</keyword>
<sequence length="57" mass="6287">NGVLNVTAKDKATGKVQSIKIEASSGLSDTDIERMKKEAEEHADEDTKKKELIDTRN</sequence>
<organism evidence="4 5">
    <name type="scientific">Candidatus Kaiserbacteria bacterium CG_4_8_14_3_um_filter_38_9</name>
    <dbReference type="NCBI Taxonomy" id="1974599"/>
    <lineage>
        <taxon>Bacteria</taxon>
        <taxon>Candidatus Kaiseribacteriota</taxon>
    </lineage>
</organism>
<dbReference type="GO" id="GO:0005524">
    <property type="term" value="F:ATP binding"/>
    <property type="evidence" value="ECO:0007669"/>
    <property type="project" value="UniProtKB-KW"/>
</dbReference>
<dbReference type="SUPFAM" id="SSF100920">
    <property type="entry name" value="Heat shock protein 70kD (HSP70), peptide-binding domain"/>
    <property type="match status" value="1"/>
</dbReference>
<keyword evidence="2" id="KW-0067">ATP-binding</keyword>
<name>A0A2M7INT6_9BACT</name>
<gene>
    <name evidence="4" type="ORF">COZ82_02160</name>
</gene>
<dbReference type="Pfam" id="PF00012">
    <property type="entry name" value="HSP70"/>
    <property type="match status" value="1"/>
</dbReference>
<feature type="non-terminal residue" evidence="4">
    <location>
        <position position="1"/>
    </location>
</feature>
<dbReference type="InterPro" id="IPR013126">
    <property type="entry name" value="Hsp_70_fam"/>
</dbReference>
<dbReference type="Gene3D" id="2.60.34.10">
    <property type="entry name" value="Substrate Binding Domain Of DNAk, Chain A, domain 1"/>
    <property type="match status" value="1"/>
</dbReference>
<comment type="caution">
    <text evidence="4">The sequence shown here is derived from an EMBL/GenBank/DDBJ whole genome shotgun (WGS) entry which is preliminary data.</text>
</comment>
<reference evidence="5" key="1">
    <citation type="submission" date="2017-09" db="EMBL/GenBank/DDBJ databases">
        <title>Depth-based differentiation of microbial function through sediment-hosted aquifers and enrichment of novel symbionts in the deep terrestrial subsurface.</title>
        <authorList>
            <person name="Probst A.J."/>
            <person name="Ladd B."/>
            <person name="Jarett J.K."/>
            <person name="Geller-Mcgrath D.E."/>
            <person name="Sieber C.M.K."/>
            <person name="Emerson J.B."/>
            <person name="Anantharaman K."/>
            <person name="Thomas B.C."/>
            <person name="Malmstrom R."/>
            <person name="Stieglmeier M."/>
            <person name="Klingl A."/>
            <person name="Woyke T."/>
            <person name="Ryan C.M."/>
            <person name="Banfield J.F."/>
        </authorList>
    </citation>
    <scope>NUCLEOTIDE SEQUENCE [LARGE SCALE GENOMIC DNA]</scope>
</reference>
<evidence type="ECO:0000313" key="5">
    <source>
        <dbReference type="Proteomes" id="UP000230837"/>
    </source>
</evidence>
<feature type="region of interest" description="Disordered" evidence="3">
    <location>
        <begin position="23"/>
        <end position="57"/>
    </location>
</feature>
<dbReference type="Proteomes" id="UP000230837">
    <property type="component" value="Unassembled WGS sequence"/>
</dbReference>
<evidence type="ECO:0008006" key="6">
    <source>
        <dbReference type="Google" id="ProtNLM"/>
    </source>
</evidence>
<evidence type="ECO:0000313" key="4">
    <source>
        <dbReference type="EMBL" id="PIW96960.1"/>
    </source>
</evidence>
<feature type="compositionally biased region" description="Basic and acidic residues" evidence="3">
    <location>
        <begin position="31"/>
        <end position="57"/>
    </location>
</feature>
<evidence type="ECO:0000256" key="3">
    <source>
        <dbReference type="SAM" id="MobiDB-lite"/>
    </source>
</evidence>
<dbReference type="AlphaFoldDB" id="A0A2M7INT6"/>
<evidence type="ECO:0000256" key="2">
    <source>
        <dbReference type="ARBA" id="ARBA00022840"/>
    </source>
</evidence>
<dbReference type="GO" id="GO:0140662">
    <property type="term" value="F:ATP-dependent protein folding chaperone"/>
    <property type="evidence" value="ECO:0007669"/>
    <property type="project" value="InterPro"/>
</dbReference>
<feature type="non-terminal residue" evidence="4">
    <location>
        <position position="57"/>
    </location>
</feature>
<protein>
    <recommendedName>
        <fullName evidence="6">Molecular chaperone DnaK</fullName>
    </recommendedName>
</protein>